<keyword evidence="5" id="KW-0378">Hydrolase</keyword>
<organism evidence="13 14">
    <name type="scientific">Pinctada imbricata</name>
    <name type="common">Atlantic pearl-oyster</name>
    <name type="synonym">Pinctada martensii</name>
    <dbReference type="NCBI Taxonomy" id="66713"/>
    <lineage>
        <taxon>Eukaryota</taxon>
        <taxon>Metazoa</taxon>
        <taxon>Spiralia</taxon>
        <taxon>Lophotrochozoa</taxon>
        <taxon>Mollusca</taxon>
        <taxon>Bivalvia</taxon>
        <taxon>Autobranchia</taxon>
        <taxon>Pteriomorphia</taxon>
        <taxon>Pterioida</taxon>
        <taxon>Pterioidea</taxon>
        <taxon>Pteriidae</taxon>
        <taxon>Pinctada</taxon>
    </lineage>
</organism>
<evidence type="ECO:0000256" key="3">
    <source>
        <dbReference type="ARBA" id="ARBA00013081"/>
    </source>
</evidence>
<dbReference type="EC" id="3.1.3.16" evidence="3"/>
<dbReference type="GO" id="GO:0005741">
    <property type="term" value="C:mitochondrial outer membrane"/>
    <property type="evidence" value="ECO:0007669"/>
    <property type="project" value="UniProtKB-SubCell"/>
</dbReference>
<feature type="region of interest" description="Disordered" evidence="12">
    <location>
        <begin position="60"/>
        <end position="82"/>
    </location>
</feature>
<evidence type="ECO:0000256" key="11">
    <source>
        <dbReference type="ARBA" id="ARBA00048336"/>
    </source>
</evidence>
<evidence type="ECO:0000256" key="6">
    <source>
        <dbReference type="ARBA" id="ARBA00023128"/>
    </source>
</evidence>
<dbReference type="SUPFAM" id="SSF53254">
    <property type="entry name" value="Phosphoglycerate mutase-like"/>
    <property type="match status" value="1"/>
</dbReference>
<comment type="catalytic activity">
    <reaction evidence="11">
        <text>O-phospho-L-threonyl-[protein] + H2O = L-threonyl-[protein] + phosphate</text>
        <dbReference type="Rhea" id="RHEA:47004"/>
        <dbReference type="Rhea" id="RHEA-COMP:11060"/>
        <dbReference type="Rhea" id="RHEA-COMP:11605"/>
        <dbReference type="ChEBI" id="CHEBI:15377"/>
        <dbReference type="ChEBI" id="CHEBI:30013"/>
        <dbReference type="ChEBI" id="CHEBI:43474"/>
        <dbReference type="ChEBI" id="CHEBI:61977"/>
        <dbReference type="EC" id="3.1.3.16"/>
    </reaction>
</comment>
<comment type="similarity">
    <text evidence="2">Belongs to the phosphoglycerate mutase family. BPG-dependent PGAM subfamily.</text>
</comment>
<sequence>MRAKVWKYAKTIGVAGTAALISVVYYQHQKQYTPVHASWTTNFEPSVKWDENWDRRNPESIVKPLKSSATEKDKKDYDNELQKQTSTASRHLLLIRHGQYVLDGATDQQRILTALGRKQAAYTGQRLKDMGYNYTDLISSTMARAVETSDIIHKFLPNLSIERDPLLCEGAPIPPEPPVGHWRPEKSQFYQDGSRIEAAFRKYFHRAEPSQTTDSYEIIVCHANVIRYFVCRALQFPPEAWLRLGLHHSSITWITIRPSGRVSLRQYGDSGFIPIEEVSSA</sequence>
<gene>
    <name evidence="13" type="ORF">FSP39_006095</name>
</gene>
<dbReference type="InterPro" id="IPR029033">
    <property type="entry name" value="His_PPase_superfam"/>
</dbReference>
<comment type="catalytic activity">
    <reaction evidence="10">
        <text>O-phospho-L-seryl-[protein] + H2O = L-seryl-[protein] + phosphate</text>
        <dbReference type="Rhea" id="RHEA:20629"/>
        <dbReference type="Rhea" id="RHEA-COMP:9863"/>
        <dbReference type="Rhea" id="RHEA-COMP:11604"/>
        <dbReference type="ChEBI" id="CHEBI:15377"/>
        <dbReference type="ChEBI" id="CHEBI:29999"/>
        <dbReference type="ChEBI" id="CHEBI:43474"/>
        <dbReference type="ChEBI" id="CHEBI:83421"/>
        <dbReference type="EC" id="3.1.3.16"/>
    </reaction>
</comment>
<proteinExistence type="inferred from homology"/>
<dbReference type="CDD" id="cd07067">
    <property type="entry name" value="HP_PGM_like"/>
    <property type="match status" value="1"/>
</dbReference>
<evidence type="ECO:0000313" key="14">
    <source>
        <dbReference type="Proteomes" id="UP001186944"/>
    </source>
</evidence>
<dbReference type="InterPro" id="IPR051021">
    <property type="entry name" value="Mito_Ser/Thr_phosphatase"/>
</dbReference>
<dbReference type="InterPro" id="IPR013078">
    <property type="entry name" value="His_Pase_superF_clade-1"/>
</dbReference>
<dbReference type="SMART" id="SM00855">
    <property type="entry name" value="PGAM"/>
    <property type="match status" value="1"/>
</dbReference>
<keyword evidence="7" id="KW-0472">Membrane</keyword>
<evidence type="ECO:0000256" key="4">
    <source>
        <dbReference type="ARBA" id="ARBA00022787"/>
    </source>
</evidence>
<dbReference type="GO" id="GO:0004722">
    <property type="term" value="F:protein serine/threonine phosphatase activity"/>
    <property type="evidence" value="ECO:0007669"/>
    <property type="project" value="UniProtKB-EC"/>
</dbReference>
<dbReference type="Proteomes" id="UP001186944">
    <property type="component" value="Unassembled WGS sequence"/>
</dbReference>
<evidence type="ECO:0000256" key="2">
    <source>
        <dbReference type="ARBA" id="ARBA00006717"/>
    </source>
</evidence>
<dbReference type="FunFam" id="3.40.50.1240:FF:000009">
    <property type="entry name" value="serine/threonine-protein phosphatase PGAM5, mitochondrial isoform X1"/>
    <property type="match status" value="1"/>
</dbReference>
<keyword evidence="6" id="KW-0496">Mitochondrion</keyword>
<keyword evidence="4" id="KW-1000">Mitochondrion outer membrane</keyword>
<keyword evidence="14" id="KW-1185">Reference proteome</keyword>
<evidence type="ECO:0000256" key="9">
    <source>
        <dbReference type="ARBA" id="ARBA00040722"/>
    </source>
</evidence>
<name>A0AA88XMP0_PINIB</name>
<dbReference type="PANTHER" id="PTHR20935:SF0">
    <property type="entry name" value="SERINE_THREONINE-PROTEIN PHOSPHATASE PGAM5, MITOCHONDRIAL"/>
    <property type="match status" value="1"/>
</dbReference>
<evidence type="ECO:0000313" key="13">
    <source>
        <dbReference type="EMBL" id="KAK3083970.1"/>
    </source>
</evidence>
<comment type="caution">
    <text evidence="13">The sequence shown here is derived from an EMBL/GenBank/DDBJ whole genome shotgun (WGS) entry which is preliminary data.</text>
</comment>
<evidence type="ECO:0000256" key="1">
    <source>
        <dbReference type="ARBA" id="ARBA00004294"/>
    </source>
</evidence>
<dbReference type="Gene3D" id="3.40.50.1240">
    <property type="entry name" value="Phosphoglycerate mutase-like"/>
    <property type="match status" value="1"/>
</dbReference>
<protein>
    <recommendedName>
        <fullName evidence="8">Serine/threonine-protein phosphatase PGAM5, mitochondrial</fullName>
        <ecNumber evidence="3">3.1.3.16</ecNumber>
    </recommendedName>
    <alternativeName>
        <fullName evidence="9">Serine/threonine-protein phosphatase Pgam5, mitochondrial</fullName>
    </alternativeName>
</protein>
<evidence type="ECO:0000256" key="7">
    <source>
        <dbReference type="ARBA" id="ARBA00023136"/>
    </source>
</evidence>
<dbReference type="GO" id="GO:0090141">
    <property type="term" value="P:positive regulation of mitochondrial fission"/>
    <property type="evidence" value="ECO:0007669"/>
    <property type="project" value="TreeGrafter"/>
</dbReference>
<comment type="subcellular location">
    <subcellularLocation>
        <location evidence="1">Mitochondrion outer membrane</location>
    </subcellularLocation>
</comment>
<dbReference type="PANTHER" id="PTHR20935">
    <property type="entry name" value="PHOSPHOGLYCERATE MUTASE-RELATED"/>
    <property type="match status" value="1"/>
</dbReference>
<dbReference type="EMBL" id="VSWD01000013">
    <property type="protein sequence ID" value="KAK3083970.1"/>
    <property type="molecule type" value="Genomic_DNA"/>
</dbReference>
<reference evidence="13" key="1">
    <citation type="submission" date="2019-08" db="EMBL/GenBank/DDBJ databases">
        <title>The improved chromosome-level genome for the pearl oyster Pinctada fucata martensii using PacBio sequencing and Hi-C.</title>
        <authorList>
            <person name="Zheng Z."/>
        </authorList>
    </citation>
    <scope>NUCLEOTIDE SEQUENCE</scope>
    <source>
        <strain evidence="13">ZZ-2019</strain>
        <tissue evidence="13">Adductor muscle</tissue>
    </source>
</reference>
<dbReference type="Pfam" id="PF00300">
    <property type="entry name" value="His_Phos_1"/>
    <property type="match status" value="2"/>
</dbReference>
<evidence type="ECO:0000256" key="5">
    <source>
        <dbReference type="ARBA" id="ARBA00022801"/>
    </source>
</evidence>
<evidence type="ECO:0000256" key="10">
    <source>
        <dbReference type="ARBA" id="ARBA00047761"/>
    </source>
</evidence>
<evidence type="ECO:0000256" key="8">
    <source>
        <dbReference type="ARBA" id="ARBA00039765"/>
    </source>
</evidence>
<evidence type="ECO:0000256" key="12">
    <source>
        <dbReference type="SAM" id="MobiDB-lite"/>
    </source>
</evidence>
<accession>A0AA88XMP0</accession>
<feature type="compositionally biased region" description="Basic and acidic residues" evidence="12">
    <location>
        <begin position="69"/>
        <end position="81"/>
    </location>
</feature>
<dbReference type="AlphaFoldDB" id="A0AA88XMP0"/>